<dbReference type="EMBL" id="JBHUMR010000008">
    <property type="protein sequence ID" value="MFD2617009.1"/>
    <property type="molecule type" value="Genomic_DNA"/>
</dbReference>
<comment type="similarity">
    <text evidence="5">Belongs to the RNA polymerase subunit epsilon family.</text>
</comment>
<comment type="catalytic activity">
    <reaction evidence="5">
        <text>RNA(n) + a ribonucleoside 5'-triphosphate = RNA(n+1) + diphosphate</text>
        <dbReference type="Rhea" id="RHEA:21248"/>
        <dbReference type="Rhea" id="RHEA-COMP:14527"/>
        <dbReference type="Rhea" id="RHEA-COMP:17342"/>
        <dbReference type="ChEBI" id="CHEBI:33019"/>
        <dbReference type="ChEBI" id="CHEBI:61557"/>
        <dbReference type="ChEBI" id="CHEBI:140395"/>
        <dbReference type="EC" id="2.7.7.6"/>
    </reaction>
</comment>
<sequence length="69" mass="8166">MIFKVLYQASKTEVPIRENTQTMYIEGENESDVREKLAERPYNIEFVQPISGAFLEYEKNSDTYQLEKI</sequence>
<accession>A0ABW5PQ60</accession>
<evidence type="ECO:0000256" key="1">
    <source>
        <dbReference type="ARBA" id="ARBA00022478"/>
    </source>
</evidence>
<keyword evidence="2 5" id="KW-0808">Transferase</keyword>
<dbReference type="RefSeq" id="WP_141189161.1">
    <property type="nucleotide sequence ID" value="NZ_JBHUMR010000008.1"/>
</dbReference>
<dbReference type="Gene3D" id="3.10.20.730">
    <property type="entry name" value="RNAP, epsilon subunit-like"/>
    <property type="match status" value="1"/>
</dbReference>
<proteinExistence type="inferred from homology"/>
<keyword evidence="3 5" id="KW-0548">Nucleotidyltransferase</keyword>
<dbReference type="GO" id="GO:0003899">
    <property type="term" value="F:DNA-directed RNA polymerase activity"/>
    <property type="evidence" value="ECO:0007669"/>
    <property type="project" value="UniProtKB-EC"/>
</dbReference>
<evidence type="ECO:0000313" key="6">
    <source>
        <dbReference type="EMBL" id="MFD2617009.1"/>
    </source>
</evidence>
<evidence type="ECO:0000256" key="2">
    <source>
        <dbReference type="ARBA" id="ARBA00022679"/>
    </source>
</evidence>
<keyword evidence="7" id="KW-1185">Reference proteome</keyword>
<dbReference type="Pfam" id="PF07288">
    <property type="entry name" value="RpoY"/>
    <property type="match status" value="1"/>
</dbReference>
<protein>
    <recommendedName>
        <fullName evidence="5">DNA-directed RNA polymerase subunit epsilon</fullName>
        <shortName evidence="5">RNAP epsilon subunit</shortName>
        <ecNumber evidence="5">2.7.7.6</ecNumber>
    </recommendedName>
    <alternativeName>
        <fullName evidence="5">RNA polymerase epsilon subunit</fullName>
    </alternativeName>
    <alternativeName>
        <fullName evidence="5">Transcriptase subunit epsilon</fullName>
    </alternativeName>
</protein>
<organism evidence="6 7">
    <name type="scientific">Terrilactibacillus laevilacticus</name>
    <dbReference type="NCBI Taxonomy" id="1380157"/>
    <lineage>
        <taxon>Bacteria</taxon>
        <taxon>Bacillati</taxon>
        <taxon>Bacillota</taxon>
        <taxon>Bacilli</taxon>
        <taxon>Bacillales</taxon>
        <taxon>Bacillaceae</taxon>
        <taxon>Terrilactibacillus</taxon>
    </lineage>
</organism>
<dbReference type="Proteomes" id="UP001597458">
    <property type="component" value="Unassembled WGS sequence"/>
</dbReference>
<evidence type="ECO:0000256" key="3">
    <source>
        <dbReference type="ARBA" id="ARBA00022695"/>
    </source>
</evidence>
<evidence type="ECO:0000256" key="4">
    <source>
        <dbReference type="ARBA" id="ARBA00023163"/>
    </source>
</evidence>
<dbReference type="NCBIfam" id="NF010188">
    <property type="entry name" value="PRK13667.1"/>
    <property type="match status" value="1"/>
</dbReference>
<keyword evidence="1 5" id="KW-0240">DNA-directed RNA polymerase</keyword>
<keyword evidence="4 5" id="KW-0804">Transcription</keyword>
<comment type="function">
    <text evidence="5">A non-essential component of RNA polymerase (RNAP).</text>
</comment>
<reference evidence="7" key="1">
    <citation type="journal article" date="2019" name="Int. J. Syst. Evol. Microbiol.">
        <title>The Global Catalogue of Microorganisms (GCM) 10K type strain sequencing project: providing services to taxonomists for standard genome sequencing and annotation.</title>
        <authorList>
            <consortium name="The Broad Institute Genomics Platform"/>
            <consortium name="The Broad Institute Genome Sequencing Center for Infectious Disease"/>
            <person name="Wu L."/>
            <person name="Ma J."/>
        </authorList>
    </citation>
    <scope>NUCLEOTIDE SEQUENCE [LARGE SCALE GENOMIC DNA]</scope>
    <source>
        <strain evidence="7">TISTR 2241</strain>
    </source>
</reference>
<dbReference type="EC" id="2.7.7.6" evidence="5"/>
<dbReference type="InterPro" id="IPR009907">
    <property type="entry name" value="RpoY"/>
</dbReference>
<evidence type="ECO:0000256" key="5">
    <source>
        <dbReference type="HAMAP-Rule" id="MF_01553"/>
    </source>
</evidence>
<dbReference type="HAMAP" id="MF_01553">
    <property type="entry name" value="RNApol_bact_RpoY"/>
    <property type="match status" value="1"/>
</dbReference>
<comment type="caution">
    <text evidence="6">The sequence shown here is derived from an EMBL/GenBank/DDBJ whole genome shotgun (WGS) entry which is preliminary data.</text>
</comment>
<name>A0ABW5PQ60_9BACI</name>
<gene>
    <name evidence="5" type="primary">rpoY</name>
    <name evidence="6" type="ORF">ACFSTF_06740</name>
</gene>
<comment type="subunit">
    <text evidence="5">RNAP is composed of a core of 2 alpha, a beta and a beta' subunit. The core is associated with a delta subunit, and at least one of epsilon or omega. When a sigma factor is associated with the core the holoenzyme is formed, which can initiate transcription.</text>
</comment>
<evidence type="ECO:0000313" key="7">
    <source>
        <dbReference type="Proteomes" id="UP001597458"/>
    </source>
</evidence>